<evidence type="ECO:0000256" key="1">
    <source>
        <dbReference type="ARBA" id="ARBA00022722"/>
    </source>
</evidence>
<dbReference type="InterPro" id="IPR003154">
    <property type="entry name" value="S1/P1nuclease"/>
</dbReference>
<evidence type="ECO:0000256" key="4">
    <source>
        <dbReference type="ARBA" id="ARBA00022801"/>
    </source>
</evidence>
<dbReference type="PANTHER" id="PTHR33146:SF26">
    <property type="entry name" value="ENDONUCLEASE 4"/>
    <property type="match status" value="1"/>
</dbReference>
<comment type="caution">
    <text evidence="8">The sequence shown here is derived from an EMBL/GenBank/DDBJ whole genome shotgun (WGS) entry which is preliminary data.</text>
</comment>
<proteinExistence type="predicted"/>
<keyword evidence="2" id="KW-0479">Metal-binding</keyword>
<keyword evidence="3" id="KW-0255">Endonuclease</keyword>
<dbReference type="SUPFAM" id="SSF48537">
    <property type="entry name" value="Phospholipase C/P1 nuclease"/>
    <property type="match status" value="1"/>
</dbReference>
<keyword evidence="5" id="KW-1015">Disulfide bond</keyword>
<dbReference type="PANTHER" id="PTHR33146">
    <property type="entry name" value="ENDONUCLEASE 4"/>
    <property type="match status" value="1"/>
</dbReference>
<reference evidence="8 9" key="1">
    <citation type="submission" date="2021-08" db="EMBL/GenBank/DDBJ databases">
        <title>Comparative Genomics Analysis of the Genus Qipengyuania Reveals Extensive Genetic Diversity and Metabolic Versatility, Including the Description of Fifteen Novel Species.</title>
        <authorList>
            <person name="Liu Y."/>
        </authorList>
    </citation>
    <scope>NUCLEOTIDE SEQUENCE [LARGE SCALE GENOMIC DNA]</scope>
    <source>
        <strain evidence="8 9">YG27</strain>
    </source>
</reference>
<organism evidence="8 9">
    <name type="scientific">Qipengyuania mesophila</name>
    <dbReference type="NCBI Taxonomy" id="2867246"/>
    <lineage>
        <taxon>Bacteria</taxon>
        <taxon>Pseudomonadati</taxon>
        <taxon>Pseudomonadota</taxon>
        <taxon>Alphaproteobacteria</taxon>
        <taxon>Sphingomonadales</taxon>
        <taxon>Erythrobacteraceae</taxon>
        <taxon>Qipengyuania</taxon>
    </lineage>
</organism>
<evidence type="ECO:0000256" key="6">
    <source>
        <dbReference type="ARBA" id="ARBA00023180"/>
    </source>
</evidence>
<keyword evidence="9" id="KW-1185">Reference proteome</keyword>
<keyword evidence="7" id="KW-0732">Signal</keyword>
<dbReference type="CDD" id="cd11010">
    <property type="entry name" value="S1-P1_nuclease"/>
    <property type="match status" value="1"/>
</dbReference>
<dbReference type="Proteomes" id="UP000782554">
    <property type="component" value="Unassembled WGS sequence"/>
</dbReference>
<sequence>MGHRTIRNHRLNALAALAALATLLLPAQAQAWGFYAHTVTADIALENVRPDTRARIARLLKASPMLGTPDCALATLEDAAVWPDCLRGQYWRWGHTFAWHYQTEPVTEDYDARKNCSGLNCVSAQIERNERILADESLPDNVRVEALAFLVHFIGDIHMPLHSGDLDDRGGNDRKADYGIVPGLNLHWIWDGPLAERAISGDPPIARRYSAAERAELAGGHAADWGRESWEIARSFVYPETFGCDPCEGELPRETALSQELIVRSAPIARRRVLQAGLRMAEYLDRAFEPGPLPEPEAN</sequence>
<accession>A0ABS7JSV4</accession>
<dbReference type="Pfam" id="PF02265">
    <property type="entry name" value="S1-P1_nuclease"/>
    <property type="match status" value="1"/>
</dbReference>
<evidence type="ECO:0000256" key="2">
    <source>
        <dbReference type="ARBA" id="ARBA00022723"/>
    </source>
</evidence>
<feature type="signal peptide" evidence="7">
    <location>
        <begin position="1"/>
        <end position="31"/>
    </location>
</feature>
<dbReference type="InterPro" id="IPR008947">
    <property type="entry name" value="PLipase_C/P1_nuclease_dom_sf"/>
</dbReference>
<evidence type="ECO:0000313" key="8">
    <source>
        <dbReference type="EMBL" id="MBX7500738.1"/>
    </source>
</evidence>
<name>A0ABS7JSV4_9SPHN</name>
<gene>
    <name evidence="8" type="ORF">K3181_04730</name>
</gene>
<evidence type="ECO:0000256" key="3">
    <source>
        <dbReference type="ARBA" id="ARBA00022759"/>
    </source>
</evidence>
<keyword evidence="6" id="KW-0325">Glycoprotein</keyword>
<dbReference type="RefSeq" id="WP_221601311.1">
    <property type="nucleotide sequence ID" value="NZ_JAIGNU010000001.1"/>
</dbReference>
<keyword evidence="1" id="KW-0540">Nuclease</keyword>
<evidence type="ECO:0000313" key="9">
    <source>
        <dbReference type="Proteomes" id="UP000782554"/>
    </source>
</evidence>
<dbReference type="Gene3D" id="1.10.575.10">
    <property type="entry name" value="P1 Nuclease"/>
    <property type="match status" value="1"/>
</dbReference>
<dbReference type="EMBL" id="JAIGNU010000001">
    <property type="protein sequence ID" value="MBX7500738.1"/>
    <property type="molecule type" value="Genomic_DNA"/>
</dbReference>
<keyword evidence="4" id="KW-0378">Hydrolase</keyword>
<evidence type="ECO:0000256" key="5">
    <source>
        <dbReference type="ARBA" id="ARBA00023157"/>
    </source>
</evidence>
<evidence type="ECO:0000256" key="7">
    <source>
        <dbReference type="SAM" id="SignalP"/>
    </source>
</evidence>
<feature type="chain" id="PRO_5047330956" evidence="7">
    <location>
        <begin position="32"/>
        <end position="299"/>
    </location>
</feature>
<protein>
    <submittedName>
        <fullName evidence="8">S1/P1 nuclease</fullName>
    </submittedName>
</protein>